<sequence>MLGKVSHLNEDSVDPDPAATAGIYVVNSLTHSATAVALPSSANFAMTVNRISTNVVDMVLKTAATGSGTIPNVTLTGTPAAITFQKSYSITATGNANGDITNGTLTLNTVEGGVTYKIVAKT</sequence>
<dbReference type="AlphaFoldDB" id="A0A926XUH5"/>
<keyword evidence="2" id="KW-1185">Reference proteome</keyword>
<reference evidence="1" key="1">
    <citation type="submission" date="2020-09" db="EMBL/GenBank/DDBJ databases">
        <authorList>
            <person name="Kim M.K."/>
        </authorList>
    </citation>
    <scope>NUCLEOTIDE SEQUENCE</scope>
    <source>
        <strain evidence="1">BT702</strain>
    </source>
</reference>
<accession>A0A926XUH5</accession>
<dbReference type="RefSeq" id="WP_190886315.1">
    <property type="nucleotide sequence ID" value="NZ_JACWZY010000004.1"/>
</dbReference>
<comment type="caution">
    <text evidence="1">The sequence shown here is derived from an EMBL/GenBank/DDBJ whole genome shotgun (WGS) entry which is preliminary data.</text>
</comment>
<dbReference type="EMBL" id="JACWZY010000004">
    <property type="protein sequence ID" value="MBD2700462.1"/>
    <property type="molecule type" value="Genomic_DNA"/>
</dbReference>
<proteinExistence type="predicted"/>
<gene>
    <name evidence="1" type="ORF">IC229_07440</name>
</gene>
<organism evidence="1 2">
    <name type="scientific">Spirosoma profusum</name>
    <dbReference type="NCBI Taxonomy" id="2771354"/>
    <lineage>
        <taxon>Bacteria</taxon>
        <taxon>Pseudomonadati</taxon>
        <taxon>Bacteroidota</taxon>
        <taxon>Cytophagia</taxon>
        <taxon>Cytophagales</taxon>
        <taxon>Cytophagaceae</taxon>
        <taxon>Spirosoma</taxon>
    </lineage>
</organism>
<name>A0A926XUH5_9BACT</name>
<dbReference type="Proteomes" id="UP000598820">
    <property type="component" value="Unassembled WGS sequence"/>
</dbReference>
<evidence type="ECO:0000313" key="1">
    <source>
        <dbReference type="EMBL" id="MBD2700462.1"/>
    </source>
</evidence>
<protein>
    <submittedName>
        <fullName evidence="1">Uncharacterized protein</fullName>
    </submittedName>
</protein>
<evidence type="ECO:0000313" key="2">
    <source>
        <dbReference type="Proteomes" id="UP000598820"/>
    </source>
</evidence>